<gene>
    <name evidence="1" type="ORF">BV25DRAFT_1826806</name>
</gene>
<comment type="caution">
    <text evidence="1">The sequence shown here is derived from an EMBL/GenBank/DDBJ whole genome shotgun (WGS) entry which is preliminary data.</text>
</comment>
<dbReference type="Proteomes" id="UP000814140">
    <property type="component" value="Unassembled WGS sequence"/>
</dbReference>
<proteinExistence type="predicted"/>
<dbReference type="EMBL" id="MU277213">
    <property type="protein sequence ID" value="KAI0061320.1"/>
    <property type="molecule type" value="Genomic_DNA"/>
</dbReference>
<reference evidence="1" key="2">
    <citation type="journal article" date="2022" name="New Phytol.">
        <title>Evolutionary transition to the ectomycorrhizal habit in the genomes of a hyperdiverse lineage of mushroom-forming fungi.</title>
        <authorList>
            <person name="Looney B."/>
            <person name="Miyauchi S."/>
            <person name="Morin E."/>
            <person name="Drula E."/>
            <person name="Courty P.E."/>
            <person name="Kohler A."/>
            <person name="Kuo A."/>
            <person name="LaButti K."/>
            <person name="Pangilinan J."/>
            <person name="Lipzen A."/>
            <person name="Riley R."/>
            <person name="Andreopoulos W."/>
            <person name="He G."/>
            <person name="Johnson J."/>
            <person name="Nolan M."/>
            <person name="Tritt A."/>
            <person name="Barry K.W."/>
            <person name="Grigoriev I.V."/>
            <person name="Nagy L.G."/>
            <person name="Hibbett D."/>
            <person name="Henrissat B."/>
            <person name="Matheny P.B."/>
            <person name="Labbe J."/>
            <person name="Martin F.M."/>
        </authorList>
    </citation>
    <scope>NUCLEOTIDE SEQUENCE</scope>
    <source>
        <strain evidence="1">HHB10654</strain>
    </source>
</reference>
<sequence>MDADRIGALAAVCSKDGNRIKIVCVGEHGRLLDADGTFLVPSPGSTLELLDDENGNTKIMSTWTEGTLTESAFERSTVAACTLGSATENPCFFYQGQDLCLYMKTFGKANSGAWDHTLRVIEANAAFPPYPGTALSVHLDESGDYMYLYYQANRPEAPGEIVGCKLSSSGAVVVRGGPLFTKTMPLGIPFVVIARDRQWSLFYAKAWRECLGEAYGSIKQVAVDPATGGDSEVFETSRLPAPFIELGRTLHATAKVTQVSAYHFEKPTLYVPEQALAPGSSSKWMPDGIMTYRGEWLALPCSGVALASHLPQWKRGNAIYVDQTGAVNICRLSTSTKTTSHCGFPKQIPLESMRTAYAWAVPPVNLPVLPVPVVPPVVPNPPNDPPPVVPVPVNPRLPIMDPVTFQRDLVKIVSEVVQQEFARRDAQTRLDPSPSPSSDRKLWAHRGCLETPWKKSPKVHKGRVQHFVLASEQKLWQASPARLTYFFMEGSEVQWAKVRQVVREWELYASVEFVEVARAADSLIRIKFDGSDGSWSFVGRDCENAKKDEPTMNLGWIGAEDDSIPPNEHGVILHEFGHALGLLHEHQSPARGGGGAMLDEKKTIMFYKESQLGWDDAMIREQIIDVYADKEVSNFSELDTTSIMHYPMPRQVTGLSYDIPYNSQLSQMDKAYMVINYPRAEPHPKAPDWTLETALQKAGVPADIQDAILSVPPRNGRPDAHEIRRLFSNWVLNKRVERRKVHYTPSIDPRRARFLDNPDASVVVQPLEPYGDCSNAEAVQMRKKGAAHSVTVRSALWEIKDSDDGNPDFAVTIPYKWAAQKDEVLTTYRKQLVRKAMATWEEHASIEFEREPWDDPKLVIAFEDGRPDDELSSYTTALGKDLKLVKGSPGVMHSVLFRIFPDQASADAFDKAKPHKGGRRNRRTALHELGHVLGLHHECHGFLASFTENQKPAVGDKDKLKQTSTIKYDDVGHLVSTKYDFTSVMDGMSIKVREMAADLISRYSFDVDWNAILNVHNRIKLNYELSEYDIANIALLYPGKRLIAAVIPGEEPPYDLAEHNHGVSTVRHYCEILGLTPQATDILEEHATHARWTSLREDYLVALQEAMRKYWQEAVEELQKKALGQVVPSRGLKPPEPGRRFRALDPSQPVPPPVKPFKDLLYEKLDSIFGSTGNQYLALQLPTRYLDKSSFAYKTTGIYSNFTKPVVVNEAEFRLTDELFDVAKIVSGPNGKSLSLLYEQALNNLVPKYQEDKLREQRERIRNWLLTKVDSEVVSSSSADTQLTHTLDDDDSSAPKSGRVYGMQAFAQLVDPDDPTLGEDKRTLLSKKSSTKSTGDGSAPARALGGGRTSNTVTRIEFSQTLMLDYLKERMDWELTRDKMINKAMESGDTKKLEQVTRLLAHITAVHENRLAAKYGDVVVRGHLHTVREYLGYLDVKSTAESLQGAKDSLRESAMSSVYGSRVIYPVLMQPVDWFEALDTSFASEDLSQSVEILQLQLTQKSTRLDTLNDQLSTYMFAAEGNMDTLKTDVENLTRARDDASAKLTRQYTQQTINAAKMYLEASSEGSAKKAGKIAADKNPPDEAKSLLESIDLNAIAQGINDVSEADSQLLSAGRALAGKLAQLEKARATDTRAQQAVIQRQITKVRAEIQELYEQLEIAKIASKKRSERVAKSIDGVGLPPAGDARWIDVSFETSVSNKVTTRETSSSASTSSWNVNLWLGSASGNSSSSSASMSASDVEQHVKVSISLRVSLVTVDRSGWFQPQFFDMSDAFMRASEYVRWSEWPKDVNSAADAIKRIKAATEGGGFDAGQSLLPAFPVGYIIAKDVLVKLSSSSSSSSSSTKSFSEQSAASGGVLCFSYSHASQSSGDSSSVSTQEMADGLVIKIPGPQILGYVMQLTPKDATHKYEPSESTFFLPTDLDKDKDSAGRPLHSVDGQPPITKPADKAATTTVTTAARTNTSHANGRAHALPNGHGLSNGNEHPNGETQEEERRERRPAAGIMEDIHSLVRDPESLGLVLDMAKILKDMSS</sequence>
<accession>A0ACB8SZD4</accession>
<organism evidence="1 2">
    <name type="scientific">Artomyces pyxidatus</name>
    <dbReference type="NCBI Taxonomy" id="48021"/>
    <lineage>
        <taxon>Eukaryota</taxon>
        <taxon>Fungi</taxon>
        <taxon>Dikarya</taxon>
        <taxon>Basidiomycota</taxon>
        <taxon>Agaricomycotina</taxon>
        <taxon>Agaricomycetes</taxon>
        <taxon>Russulales</taxon>
        <taxon>Auriscalpiaceae</taxon>
        <taxon>Artomyces</taxon>
    </lineage>
</organism>
<evidence type="ECO:0000313" key="1">
    <source>
        <dbReference type="EMBL" id="KAI0061320.1"/>
    </source>
</evidence>
<reference evidence="1" key="1">
    <citation type="submission" date="2021-03" db="EMBL/GenBank/DDBJ databases">
        <authorList>
            <consortium name="DOE Joint Genome Institute"/>
            <person name="Ahrendt S."/>
            <person name="Looney B.P."/>
            <person name="Miyauchi S."/>
            <person name="Morin E."/>
            <person name="Drula E."/>
            <person name="Courty P.E."/>
            <person name="Chicoki N."/>
            <person name="Fauchery L."/>
            <person name="Kohler A."/>
            <person name="Kuo A."/>
            <person name="Labutti K."/>
            <person name="Pangilinan J."/>
            <person name="Lipzen A."/>
            <person name="Riley R."/>
            <person name="Andreopoulos W."/>
            <person name="He G."/>
            <person name="Johnson J."/>
            <person name="Barry K.W."/>
            <person name="Grigoriev I.V."/>
            <person name="Nagy L."/>
            <person name="Hibbett D."/>
            <person name="Henrissat B."/>
            <person name="Matheny P.B."/>
            <person name="Labbe J."/>
            <person name="Martin F."/>
        </authorList>
    </citation>
    <scope>NUCLEOTIDE SEQUENCE</scope>
    <source>
        <strain evidence="1">HHB10654</strain>
    </source>
</reference>
<keyword evidence="2" id="KW-1185">Reference proteome</keyword>
<name>A0ACB8SZD4_9AGAM</name>
<protein>
    <submittedName>
        <fullName evidence="1">Uncharacterized protein</fullName>
    </submittedName>
</protein>
<evidence type="ECO:0000313" key="2">
    <source>
        <dbReference type="Proteomes" id="UP000814140"/>
    </source>
</evidence>